<evidence type="ECO:0000256" key="1">
    <source>
        <dbReference type="ARBA" id="ARBA00005291"/>
    </source>
</evidence>
<name>A0A419A6Z4_9RHOB</name>
<evidence type="ECO:0000259" key="2">
    <source>
        <dbReference type="Pfam" id="PF07978"/>
    </source>
</evidence>
<dbReference type="InterPro" id="IPR011008">
    <property type="entry name" value="Dimeric_a/b-barrel"/>
</dbReference>
<dbReference type="PANTHER" id="PTHR21017:SF17">
    <property type="entry name" value="PROTEIN NIPSNAP"/>
    <property type="match status" value="1"/>
</dbReference>
<proteinExistence type="inferred from homology"/>
<accession>A0A419A6Z4</accession>
<dbReference type="OrthoDB" id="4124121at2"/>
<sequence length="204" mass="22361">MKYYELATLFLPMGSAPRALEGVPAFAAEGRGRLLGMWMVDIGRLNRMLVLRGFDDAESLLAERRRTHESTSPFGCGEVLADLSLDSYEPFPFMKPVRPGRYGGVYEFRTYPFRIGGGYPQTVAKWQEALPARGDFSDCLIAMRALDGSPRFVNIWPYADIAARGKARADAVAAGVWPPKGGPDWLKSEMESLIAIPAAGSPLA</sequence>
<reference evidence="4" key="1">
    <citation type="submission" date="2018-09" db="EMBL/GenBank/DDBJ databases">
        <title>Paracoccus onubensis nov. sp. a moderate halophilic bacterium isolated from Gruta de las Maravillas (Aracena, Spain).</title>
        <authorList>
            <person name="Jurado V."/>
            <person name="Gutierrez-Patricio S."/>
            <person name="Gonzalez-Pimentel J.L."/>
            <person name="Miller A.Z."/>
            <person name="Laiz L."/>
            <person name="Saiz-Jimenez C."/>
        </authorList>
    </citation>
    <scope>NUCLEOTIDE SEQUENCE [LARGE SCALE GENOMIC DNA]</scope>
    <source>
        <strain evidence="4">DSM 26381</strain>
    </source>
</reference>
<organism evidence="3 4">
    <name type="scientific">Paracoccus siganidrum</name>
    <dbReference type="NCBI Taxonomy" id="1276757"/>
    <lineage>
        <taxon>Bacteria</taxon>
        <taxon>Pseudomonadati</taxon>
        <taxon>Pseudomonadota</taxon>
        <taxon>Alphaproteobacteria</taxon>
        <taxon>Rhodobacterales</taxon>
        <taxon>Paracoccaceae</taxon>
        <taxon>Paracoccus</taxon>
    </lineage>
</organism>
<dbReference type="Proteomes" id="UP000283587">
    <property type="component" value="Unassembled WGS sequence"/>
</dbReference>
<dbReference type="InterPro" id="IPR051557">
    <property type="entry name" value="NipSnap_domain"/>
</dbReference>
<comment type="similarity">
    <text evidence="1">Belongs to the NipSnap family.</text>
</comment>
<dbReference type="SUPFAM" id="SSF54909">
    <property type="entry name" value="Dimeric alpha+beta barrel"/>
    <property type="match status" value="2"/>
</dbReference>
<dbReference type="InterPro" id="IPR012577">
    <property type="entry name" value="NIPSNAP"/>
</dbReference>
<gene>
    <name evidence="3" type="ORF">D3P05_10055</name>
</gene>
<dbReference type="Pfam" id="PF07978">
    <property type="entry name" value="NIPSNAP"/>
    <property type="match status" value="2"/>
</dbReference>
<dbReference type="RefSeq" id="WP_119898034.1">
    <property type="nucleotide sequence ID" value="NZ_QNRC01000003.1"/>
</dbReference>
<dbReference type="EMBL" id="QZEW01000036">
    <property type="protein sequence ID" value="RJL16337.1"/>
    <property type="molecule type" value="Genomic_DNA"/>
</dbReference>
<feature type="domain" description="NIPSNAP" evidence="2">
    <location>
        <begin position="106"/>
        <end position="202"/>
    </location>
</feature>
<evidence type="ECO:0000313" key="3">
    <source>
        <dbReference type="EMBL" id="RJL16337.1"/>
    </source>
</evidence>
<feature type="domain" description="NIPSNAP" evidence="2">
    <location>
        <begin position="23"/>
        <end position="70"/>
    </location>
</feature>
<dbReference type="Gene3D" id="3.30.70.100">
    <property type="match status" value="2"/>
</dbReference>
<evidence type="ECO:0000313" key="4">
    <source>
        <dbReference type="Proteomes" id="UP000283587"/>
    </source>
</evidence>
<dbReference type="PANTHER" id="PTHR21017">
    <property type="entry name" value="NIPSNAP-RELATED"/>
    <property type="match status" value="1"/>
</dbReference>
<protein>
    <submittedName>
        <fullName evidence="3">NIPSNAP family protein</fullName>
    </submittedName>
</protein>
<dbReference type="AlphaFoldDB" id="A0A419A6Z4"/>
<comment type="caution">
    <text evidence="3">The sequence shown here is derived from an EMBL/GenBank/DDBJ whole genome shotgun (WGS) entry which is preliminary data.</text>
</comment>
<keyword evidence="4" id="KW-1185">Reference proteome</keyword>